<sequence length="289" mass="31675">MGRRSPSFSTRGSVHCRKWNDSIAINTWDFVTNSSTTISLPVEYAWKHPSCSCCLVFRHNDKVCAAAIASHTPNATLLVLVHVSEEVSMQDPGPSNDGFALVTKKKSKPNVHNKQNFKMSKNPANFNPSQSSNLSGQIRNLPKGSENNINRFPPPHLPCLTKIVISLPLVTLWTAEQLHANGRTEHSSSIYDINMNDLNGSNRFDVLNSLDESFTILCNDSGLVSPITPPPSHLLALHLQQNSLIPPAISPYLTSSMDCSTLNPSCEDEPIGSQLHGRLATCPPRCLND</sequence>
<keyword evidence="2" id="KW-1185">Reference proteome</keyword>
<accession>A0ACB9DU64</accession>
<dbReference type="EMBL" id="CM042012">
    <property type="protein sequence ID" value="KAI3749965.1"/>
    <property type="molecule type" value="Genomic_DNA"/>
</dbReference>
<reference evidence="1 2" key="2">
    <citation type="journal article" date="2022" name="Mol. Ecol. Resour.">
        <title>The genomes of chicory, endive, great burdock and yacon provide insights into Asteraceae paleo-polyploidization history and plant inulin production.</title>
        <authorList>
            <person name="Fan W."/>
            <person name="Wang S."/>
            <person name="Wang H."/>
            <person name="Wang A."/>
            <person name="Jiang F."/>
            <person name="Liu H."/>
            <person name="Zhao H."/>
            <person name="Xu D."/>
            <person name="Zhang Y."/>
        </authorList>
    </citation>
    <scope>NUCLEOTIDE SEQUENCE [LARGE SCALE GENOMIC DNA]</scope>
    <source>
        <strain evidence="2">cv. Punajuju</strain>
        <tissue evidence="1">Leaves</tissue>
    </source>
</reference>
<protein>
    <submittedName>
        <fullName evidence="1">Uncharacterized protein</fullName>
    </submittedName>
</protein>
<name>A0ACB9DU64_CICIN</name>
<reference evidence="2" key="1">
    <citation type="journal article" date="2022" name="Mol. Ecol. Resour.">
        <title>The genomes of chicory, endive, great burdock and yacon provide insights into Asteraceae palaeo-polyploidization history and plant inulin production.</title>
        <authorList>
            <person name="Fan W."/>
            <person name="Wang S."/>
            <person name="Wang H."/>
            <person name="Wang A."/>
            <person name="Jiang F."/>
            <person name="Liu H."/>
            <person name="Zhao H."/>
            <person name="Xu D."/>
            <person name="Zhang Y."/>
        </authorList>
    </citation>
    <scope>NUCLEOTIDE SEQUENCE [LARGE SCALE GENOMIC DNA]</scope>
    <source>
        <strain evidence="2">cv. Punajuju</strain>
    </source>
</reference>
<evidence type="ECO:0000313" key="2">
    <source>
        <dbReference type="Proteomes" id="UP001055811"/>
    </source>
</evidence>
<comment type="caution">
    <text evidence="1">The sequence shown here is derived from an EMBL/GenBank/DDBJ whole genome shotgun (WGS) entry which is preliminary data.</text>
</comment>
<organism evidence="1 2">
    <name type="scientific">Cichorium intybus</name>
    <name type="common">Chicory</name>
    <dbReference type="NCBI Taxonomy" id="13427"/>
    <lineage>
        <taxon>Eukaryota</taxon>
        <taxon>Viridiplantae</taxon>
        <taxon>Streptophyta</taxon>
        <taxon>Embryophyta</taxon>
        <taxon>Tracheophyta</taxon>
        <taxon>Spermatophyta</taxon>
        <taxon>Magnoliopsida</taxon>
        <taxon>eudicotyledons</taxon>
        <taxon>Gunneridae</taxon>
        <taxon>Pentapetalae</taxon>
        <taxon>asterids</taxon>
        <taxon>campanulids</taxon>
        <taxon>Asterales</taxon>
        <taxon>Asteraceae</taxon>
        <taxon>Cichorioideae</taxon>
        <taxon>Cichorieae</taxon>
        <taxon>Cichoriinae</taxon>
        <taxon>Cichorium</taxon>
    </lineage>
</organism>
<gene>
    <name evidence="1" type="ORF">L2E82_20588</name>
</gene>
<proteinExistence type="predicted"/>
<dbReference type="Proteomes" id="UP001055811">
    <property type="component" value="Linkage Group LG04"/>
</dbReference>
<evidence type="ECO:0000313" key="1">
    <source>
        <dbReference type="EMBL" id="KAI3749965.1"/>
    </source>
</evidence>